<dbReference type="Gene3D" id="1.10.4010.10">
    <property type="entry name" value="Type II deoxyuridine triphosphatase"/>
    <property type="match status" value="1"/>
</dbReference>
<organism evidence="1">
    <name type="scientific">bioreactor metagenome</name>
    <dbReference type="NCBI Taxonomy" id="1076179"/>
    <lineage>
        <taxon>unclassified sequences</taxon>
        <taxon>metagenomes</taxon>
        <taxon>ecological metagenomes</taxon>
    </lineage>
</organism>
<comment type="caution">
    <text evidence="1">The sequence shown here is derived from an EMBL/GenBank/DDBJ whole genome shotgun (WGS) entry which is preliminary data.</text>
</comment>
<accession>A0A644Y3Y0</accession>
<dbReference type="InterPro" id="IPR014871">
    <property type="entry name" value="dUTPase/dCTP_pyrophosphatase"/>
</dbReference>
<gene>
    <name evidence="1" type="ORF">SDC9_67697</name>
</gene>
<sequence>MDKLDMIFQLQQSLDEDIATRRGLSYSKEEWMQKEVLAMLSELSEVLDEVNFKWWKNPRPVDDAALKGELVDVLHFFVSMCLKSGMSAEELFSLYREKNKENFDRQYGRSEKQGYEVGDGQNG</sequence>
<dbReference type="SUPFAM" id="SSF101386">
    <property type="entry name" value="all-alpha NTP pyrophosphatases"/>
    <property type="match status" value="1"/>
</dbReference>
<proteinExistence type="predicted"/>
<evidence type="ECO:0000313" key="1">
    <source>
        <dbReference type="EMBL" id="MPM21253.1"/>
    </source>
</evidence>
<protein>
    <recommendedName>
        <fullName evidence="2">dUTPase</fullName>
    </recommendedName>
</protein>
<evidence type="ECO:0008006" key="2">
    <source>
        <dbReference type="Google" id="ProtNLM"/>
    </source>
</evidence>
<dbReference type="EMBL" id="VSSQ01003553">
    <property type="protein sequence ID" value="MPM21253.1"/>
    <property type="molecule type" value="Genomic_DNA"/>
</dbReference>
<dbReference type="Pfam" id="PF08761">
    <property type="entry name" value="dUTPase_2"/>
    <property type="match status" value="1"/>
</dbReference>
<name>A0A644Y3Y0_9ZZZZ</name>
<reference evidence="1" key="1">
    <citation type="submission" date="2019-08" db="EMBL/GenBank/DDBJ databases">
        <authorList>
            <person name="Kucharzyk K."/>
            <person name="Murdoch R.W."/>
            <person name="Higgins S."/>
            <person name="Loffler F."/>
        </authorList>
    </citation>
    <scope>NUCLEOTIDE SEQUENCE</scope>
</reference>
<dbReference type="AlphaFoldDB" id="A0A644Y3Y0"/>
<dbReference type="CDD" id="cd11527">
    <property type="entry name" value="NTP-PPase_dUTPase"/>
    <property type="match status" value="1"/>
</dbReference>